<evidence type="ECO:0000259" key="1">
    <source>
        <dbReference type="Pfam" id="PF14355"/>
    </source>
</evidence>
<dbReference type="Proteomes" id="UP000640531">
    <property type="component" value="Unassembled WGS sequence"/>
</dbReference>
<sequence length="274" mass="31140">MNLSGQTITAIREIITGDKQISPYRTGSQLVDFFRSFGSDDIYGAGFPSRWLYTEDKLHSFNNTPTMKNILEAAFHPLYFRNGDKDIQIAVDYINEFLGFDGYKLIAVGKNWEVHNLVDTQIDLLHPYEDSVEITHIFIDEQIKKCDRKLTEGDFDGAITNARSLVEAVLSAIEKELDPQPPEYDGNLPKLYRRVQSHLNLSPGQENIVECLRQILSGLTSIVSGLATLRNTMSDSHVISYKPSEHHARLAVNSAKTFCNFLFDTKEYQMKKIN</sequence>
<gene>
    <name evidence="2" type="ORF">H6G59_05960</name>
</gene>
<dbReference type="RefSeq" id="WP_190712419.1">
    <property type="nucleotide sequence ID" value="NZ_JACJST010000004.1"/>
</dbReference>
<evidence type="ECO:0000313" key="3">
    <source>
        <dbReference type="Proteomes" id="UP000640531"/>
    </source>
</evidence>
<name>A0ABR8FB66_9NOST</name>
<proteinExistence type="predicted"/>
<keyword evidence="3" id="KW-1185">Reference proteome</keyword>
<organism evidence="2 3">
    <name type="scientific">Anabaena lutea FACHB-196</name>
    <dbReference type="NCBI Taxonomy" id="2692881"/>
    <lineage>
        <taxon>Bacteria</taxon>
        <taxon>Bacillati</taxon>
        <taxon>Cyanobacteriota</taxon>
        <taxon>Cyanophyceae</taxon>
        <taxon>Nostocales</taxon>
        <taxon>Nostocaceae</taxon>
        <taxon>Anabaena</taxon>
    </lineage>
</organism>
<protein>
    <submittedName>
        <fullName evidence="2">Abortive infection family protein</fullName>
    </submittedName>
</protein>
<evidence type="ECO:0000313" key="2">
    <source>
        <dbReference type="EMBL" id="MBD2567453.1"/>
    </source>
</evidence>
<comment type="caution">
    <text evidence="2">The sequence shown here is derived from an EMBL/GenBank/DDBJ whole genome shotgun (WGS) entry which is preliminary data.</text>
</comment>
<accession>A0ABR8FB66</accession>
<dbReference type="InterPro" id="IPR026001">
    <property type="entry name" value="Abi-like_C"/>
</dbReference>
<dbReference type="Pfam" id="PF14355">
    <property type="entry name" value="Abi_C"/>
    <property type="match status" value="1"/>
</dbReference>
<dbReference type="EMBL" id="JACJST010000004">
    <property type="protein sequence ID" value="MBD2567453.1"/>
    <property type="molecule type" value="Genomic_DNA"/>
</dbReference>
<feature type="domain" description="Abortive infection protein-like C-terminal" evidence="1">
    <location>
        <begin position="189"/>
        <end position="264"/>
    </location>
</feature>
<reference evidence="2 3" key="1">
    <citation type="journal article" date="2020" name="ISME J.">
        <title>Comparative genomics reveals insights into cyanobacterial evolution and habitat adaptation.</title>
        <authorList>
            <person name="Chen M.Y."/>
            <person name="Teng W.K."/>
            <person name="Zhao L."/>
            <person name="Hu C.X."/>
            <person name="Zhou Y.K."/>
            <person name="Han B.P."/>
            <person name="Song L.R."/>
            <person name="Shu W.S."/>
        </authorList>
    </citation>
    <scope>NUCLEOTIDE SEQUENCE [LARGE SCALE GENOMIC DNA]</scope>
    <source>
        <strain evidence="2 3">FACHB-196</strain>
    </source>
</reference>